<name>A0AAN9P476_CLITE</name>
<keyword evidence="2" id="KW-1185">Reference proteome</keyword>
<evidence type="ECO:0000313" key="2">
    <source>
        <dbReference type="Proteomes" id="UP001359559"/>
    </source>
</evidence>
<dbReference type="AlphaFoldDB" id="A0AAN9P476"/>
<sequence>MSKGGITRKGFHDPVKRDSFLHMIAVSVCSLYLDVKLTSSFEEQGYSQYEVPDVGGSDKVTLIRLCLKKM</sequence>
<evidence type="ECO:0000313" key="1">
    <source>
        <dbReference type="EMBL" id="KAK7284987.1"/>
    </source>
</evidence>
<dbReference type="Proteomes" id="UP001359559">
    <property type="component" value="Unassembled WGS sequence"/>
</dbReference>
<protein>
    <submittedName>
        <fullName evidence="1">Uncharacterized protein</fullName>
    </submittedName>
</protein>
<accession>A0AAN9P476</accession>
<proteinExistence type="predicted"/>
<organism evidence="1 2">
    <name type="scientific">Clitoria ternatea</name>
    <name type="common">Butterfly pea</name>
    <dbReference type="NCBI Taxonomy" id="43366"/>
    <lineage>
        <taxon>Eukaryota</taxon>
        <taxon>Viridiplantae</taxon>
        <taxon>Streptophyta</taxon>
        <taxon>Embryophyta</taxon>
        <taxon>Tracheophyta</taxon>
        <taxon>Spermatophyta</taxon>
        <taxon>Magnoliopsida</taxon>
        <taxon>eudicotyledons</taxon>
        <taxon>Gunneridae</taxon>
        <taxon>Pentapetalae</taxon>
        <taxon>rosids</taxon>
        <taxon>fabids</taxon>
        <taxon>Fabales</taxon>
        <taxon>Fabaceae</taxon>
        <taxon>Papilionoideae</taxon>
        <taxon>50 kb inversion clade</taxon>
        <taxon>NPAAA clade</taxon>
        <taxon>indigoferoid/millettioid clade</taxon>
        <taxon>Phaseoleae</taxon>
        <taxon>Clitoria</taxon>
    </lineage>
</organism>
<gene>
    <name evidence="1" type="ORF">RJT34_19742</name>
</gene>
<comment type="caution">
    <text evidence="1">The sequence shown here is derived from an EMBL/GenBank/DDBJ whole genome shotgun (WGS) entry which is preliminary data.</text>
</comment>
<dbReference type="EMBL" id="JAYKXN010000005">
    <property type="protein sequence ID" value="KAK7284987.1"/>
    <property type="molecule type" value="Genomic_DNA"/>
</dbReference>
<reference evidence="1 2" key="1">
    <citation type="submission" date="2024-01" db="EMBL/GenBank/DDBJ databases">
        <title>The genomes of 5 underutilized Papilionoideae crops provide insights into root nodulation and disease resistance.</title>
        <authorList>
            <person name="Yuan L."/>
        </authorList>
    </citation>
    <scope>NUCLEOTIDE SEQUENCE [LARGE SCALE GENOMIC DNA]</scope>
    <source>
        <strain evidence="1">LY-2023</strain>
        <tissue evidence="1">Leaf</tissue>
    </source>
</reference>